<evidence type="ECO:0000259" key="2">
    <source>
        <dbReference type="PROSITE" id="PS50883"/>
    </source>
</evidence>
<dbReference type="Gene3D" id="3.30.70.270">
    <property type="match status" value="1"/>
</dbReference>
<evidence type="ECO:0000313" key="5">
    <source>
        <dbReference type="Proteomes" id="UP000641152"/>
    </source>
</evidence>
<gene>
    <name evidence="4" type="ORF">EBB_10490</name>
</gene>
<feature type="domain" description="EAL" evidence="2">
    <location>
        <begin position="286"/>
        <end position="539"/>
    </location>
</feature>
<dbReference type="SMART" id="SM00267">
    <property type="entry name" value="GGDEF"/>
    <property type="match status" value="1"/>
</dbReference>
<dbReference type="Proteomes" id="UP000641152">
    <property type="component" value="Unassembled WGS sequence"/>
</dbReference>
<dbReference type="Pfam" id="PF00563">
    <property type="entry name" value="EAL"/>
    <property type="match status" value="1"/>
</dbReference>
<keyword evidence="5" id="KW-1185">Reference proteome</keyword>
<reference evidence="4 5" key="1">
    <citation type="submission" date="2020-09" db="EMBL/GenBank/DDBJ databases">
        <title>Methylomonas albis sp. nov. and Methylomonas fluvii sp. nov.: Two cold-adapted methanotrophs from the River Elbe and an amended description of Methylovulum psychrotolerans strain Eb1.</title>
        <authorList>
            <person name="Bussmann I.K."/>
            <person name="Klings K.-W."/>
            <person name="Warnstedt J."/>
            <person name="Hoppert M."/>
            <person name="Saborowski A."/>
            <person name="Horn F."/>
            <person name="Liebner S."/>
        </authorList>
    </citation>
    <scope>NUCLEOTIDE SEQUENCE [LARGE SCALE GENOMIC DNA]</scope>
    <source>
        <strain evidence="4 5">EbB</strain>
    </source>
</reference>
<dbReference type="CDD" id="cd01949">
    <property type="entry name" value="GGDEF"/>
    <property type="match status" value="1"/>
</dbReference>
<keyword evidence="1" id="KW-0472">Membrane</keyword>
<organism evidence="4 5">
    <name type="scientific">Methylomonas fluvii</name>
    <dbReference type="NCBI Taxonomy" id="1854564"/>
    <lineage>
        <taxon>Bacteria</taxon>
        <taxon>Pseudomonadati</taxon>
        <taxon>Pseudomonadota</taxon>
        <taxon>Gammaproteobacteria</taxon>
        <taxon>Methylococcales</taxon>
        <taxon>Methylococcaceae</taxon>
        <taxon>Methylomonas</taxon>
    </lineage>
</organism>
<dbReference type="InterPro" id="IPR001633">
    <property type="entry name" value="EAL_dom"/>
</dbReference>
<accession>A0ABR9DCW4</accession>
<comment type="caution">
    <text evidence="4">The sequence shown here is derived from an EMBL/GenBank/DDBJ whole genome shotgun (WGS) entry which is preliminary data.</text>
</comment>
<dbReference type="SUPFAM" id="SSF55073">
    <property type="entry name" value="Nucleotide cyclase"/>
    <property type="match status" value="1"/>
</dbReference>
<dbReference type="PROSITE" id="PS50883">
    <property type="entry name" value="EAL"/>
    <property type="match status" value="1"/>
</dbReference>
<dbReference type="InterPro" id="IPR029787">
    <property type="entry name" value="Nucleotide_cyclase"/>
</dbReference>
<dbReference type="SUPFAM" id="SSF141868">
    <property type="entry name" value="EAL domain-like"/>
    <property type="match status" value="1"/>
</dbReference>
<dbReference type="RefSeq" id="WP_192393827.1">
    <property type="nucleotide sequence ID" value="NZ_CAJHIU010000002.1"/>
</dbReference>
<dbReference type="SMART" id="SM00052">
    <property type="entry name" value="EAL"/>
    <property type="match status" value="1"/>
</dbReference>
<dbReference type="CDD" id="cd01948">
    <property type="entry name" value="EAL"/>
    <property type="match status" value="1"/>
</dbReference>
<evidence type="ECO:0000256" key="1">
    <source>
        <dbReference type="SAM" id="Phobius"/>
    </source>
</evidence>
<dbReference type="PANTHER" id="PTHR33121">
    <property type="entry name" value="CYCLIC DI-GMP PHOSPHODIESTERASE PDEF"/>
    <property type="match status" value="1"/>
</dbReference>
<protein>
    <submittedName>
        <fullName evidence="4">Bifunctional diguanylate cyclase/phosphodiesterase</fullName>
    </submittedName>
</protein>
<dbReference type="Gene3D" id="3.20.20.450">
    <property type="entry name" value="EAL domain"/>
    <property type="match status" value="1"/>
</dbReference>
<evidence type="ECO:0000313" key="4">
    <source>
        <dbReference type="EMBL" id="MBD9360948.1"/>
    </source>
</evidence>
<keyword evidence="1" id="KW-0812">Transmembrane</keyword>
<feature type="domain" description="GGDEF" evidence="3">
    <location>
        <begin position="145"/>
        <end position="280"/>
    </location>
</feature>
<dbReference type="PROSITE" id="PS50887">
    <property type="entry name" value="GGDEF"/>
    <property type="match status" value="1"/>
</dbReference>
<feature type="transmembrane region" description="Helical" evidence="1">
    <location>
        <begin position="24"/>
        <end position="46"/>
    </location>
</feature>
<sequence length="539" mass="60065">MIPAKNILNENVRVLKSEVSKTTYQGVAIAIASILSALLALSYYYVGEISLNGIIKAQTENYGLWMLEALPFIFGFWGQYSSSIIAYQAGAMILDQTQELRSRAESLEKQVSYSTTHDSVTDLPNRVLFYDRVEQAILAAGNQNKMLSILLVEVANFKEVYDTLGRNSSDLILKQIATRLQSVVLGTDSVARIDGNIFSVLLSAVDSETAGLTLAKNIQAALDPAFKVERLSLVIHSNIGIVNFPEHGDDVDTLVQKAGVALFVAGPSHEGYTTYAPSYDDHSPRRLTLMSELRQAIEKEQLHIYYQPKVSVQTGQVYGAEALVRWQHPKHGFISPDEFIPMAERTRVIKHLTAWVLKQSFRHCAEWRKRGWELIISVNLSAKDLHDPELPDVMAGVAAAANIKPGWMMLEITESSIMTDPERAMEVIQRLNEMGYKLSIDDFGTGYSSLAYLKRMPLTELKIDKSFVVDLLHSENDAVIVKATINLAHNLGLQVTAEGVETQEIMDKLSTYQCDLAQGYLFSKPMPFADFGAWVEAHR</sequence>
<evidence type="ECO:0000259" key="3">
    <source>
        <dbReference type="PROSITE" id="PS50887"/>
    </source>
</evidence>
<dbReference type="InterPro" id="IPR043128">
    <property type="entry name" value="Rev_trsase/Diguanyl_cyclase"/>
</dbReference>
<dbReference type="Pfam" id="PF00990">
    <property type="entry name" value="GGDEF"/>
    <property type="match status" value="1"/>
</dbReference>
<dbReference type="InterPro" id="IPR050706">
    <property type="entry name" value="Cyclic-di-GMP_PDE-like"/>
</dbReference>
<dbReference type="NCBIfam" id="TIGR00254">
    <property type="entry name" value="GGDEF"/>
    <property type="match status" value="1"/>
</dbReference>
<name>A0ABR9DCW4_9GAMM</name>
<dbReference type="InterPro" id="IPR000160">
    <property type="entry name" value="GGDEF_dom"/>
</dbReference>
<dbReference type="PANTHER" id="PTHR33121:SF71">
    <property type="entry name" value="OXYGEN SENSOR PROTEIN DOSP"/>
    <property type="match status" value="1"/>
</dbReference>
<dbReference type="EMBL" id="JACXST010000002">
    <property type="protein sequence ID" value="MBD9360948.1"/>
    <property type="molecule type" value="Genomic_DNA"/>
</dbReference>
<dbReference type="InterPro" id="IPR035919">
    <property type="entry name" value="EAL_sf"/>
</dbReference>
<keyword evidence="1" id="KW-1133">Transmembrane helix</keyword>
<proteinExistence type="predicted"/>